<sequence>MRALVALAALLVGAPAAAAAAAIAGTATTAAAAATTSPPPPPPPPLQTPEPLARLPVQKREVDFDKLAPDVAGSCSPTSWMCYMGHTTGKNVVRYVQDLVVSAAALPDDAVYPNDRHIACRQLGSGPGGFCLFFQGVARPGNRTGRDVRRLMEPLHAVSSAGLGNCAGRCGVVWDKRWGGGRLKLDYVHDSCVDICKR</sequence>
<reference evidence="2 3" key="1">
    <citation type="submission" date="2016-01" db="EMBL/GenBank/DDBJ databases">
        <title>Biosynthesis of antibiotic leucinostatins and their inhibition on Phytophthora in bio-control Purpureocillium lilacinum.</title>
        <authorList>
            <person name="Wang G."/>
            <person name="Liu Z."/>
            <person name="Lin R."/>
            <person name="Li E."/>
            <person name="Mao Z."/>
            <person name="Ling J."/>
            <person name="Yin W."/>
            <person name="Xie B."/>
        </authorList>
    </citation>
    <scope>NUCLEOTIDE SEQUENCE [LARGE SCALE GENOMIC DNA]</scope>
    <source>
        <strain evidence="2">PLBJ-1</strain>
    </source>
</reference>
<proteinExistence type="predicted"/>
<keyword evidence="1" id="KW-0732">Signal</keyword>
<feature type="signal peptide" evidence="1">
    <location>
        <begin position="1"/>
        <end position="19"/>
    </location>
</feature>
<gene>
    <name evidence="2" type="ORF">VFPBJ_03264</name>
</gene>
<feature type="chain" id="PRO_5008103186" description="Killer toxin Kp4 domain-containing protein" evidence="1">
    <location>
        <begin position="20"/>
        <end position="198"/>
    </location>
</feature>
<name>A0A179H2K7_PURLI</name>
<protein>
    <recommendedName>
        <fullName evidence="4">Killer toxin Kp4 domain-containing protein</fullName>
    </recommendedName>
</protein>
<dbReference type="EMBL" id="LSBH01000002">
    <property type="protein sequence ID" value="OAQ84496.1"/>
    <property type="molecule type" value="Genomic_DNA"/>
</dbReference>
<evidence type="ECO:0008006" key="4">
    <source>
        <dbReference type="Google" id="ProtNLM"/>
    </source>
</evidence>
<organism evidence="2 3">
    <name type="scientific">Purpureocillium lilacinum</name>
    <name type="common">Paecilomyces lilacinus</name>
    <dbReference type="NCBI Taxonomy" id="33203"/>
    <lineage>
        <taxon>Eukaryota</taxon>
        <taxon>Fungi</taxon>
        <taxon>Dikarya</taxon>
        <taxon>Ascomycota</taxon>
        <taxon>Pezizomycotina</taxon>
        <taxon>Sordariomycetes</taxon>
        <taxon>Hypocreomycetidae</taxon>
        <taxon>Hypocreales</taxon>
        <taxon>Ophiocordycipitaceae</taxon>
        <taxon>Purpureocillium</taxon>
    </lineage>
</organism>
<comment type="caution">
    <text evidence="2">The sequence shown here is derived from an EMBL/GenBank/DDBJ whole genome shotgun (WGS) entry which is preliminary data.</text>
</comment>
<evidence type="ECO:0000313" key="2">
    <source>
        <dbReference type="EMBL" id="OAQ84496.1"/>
    </source>
</evidence>
<dbReference type="Gene3D" id="3.30.430.10">
    <property type="entry name" value="Killer Toxin P4, subunit A"/>
    <property type="match status" value="1"/>
</dbReference>
<accession>A0A179H2K7</accession>
<dbReference type="AlphaFoldDB" id="A0A179H2K7"/>
<evidence type="ECO:0000256" key="1">
    <source>
        <dbReference type="SAM" id="SignalP"/>
    </source>
</evidence>
<dbReference type="Proteomes" id="UP000078240">
    <property type="component" value="Unassembled WGS sequence"/>
</dbReference>
<evidence type="ECO:0000313" key="3">
    <source>
        <dbReference type="Proteomes" id="UP000078240"/>
    </source>
</evidence>